<evidence type="ECO:0000313" key="3">
    <source>
        <dbReference type="Proteomes" id="UP000241238"/>
    </source>
</evidence>
<keyword evidence="1" id="KW-0812">Transmembrane</keyword>
<keyword evidence="3" id="KW-1185">Reference proteome</keyword>
<sequence>MDNLTLGVIGAVIVIGLLTIFKFSGKKEKEENKDEIRIYYRYAGDIEWIRYEIERYRFGSLKYLFSCKNKEESDFQIIINNTETDISADFYATEFNYSKKYSLECIVKDLKLTDEKYDELMENLKDTYIEDNHDGKAIEKIKKNTEEEVKEII</sequence>
<accession>A0ABN5JKY0</accession>
<dbReference type="Proteomes" id="UP000241238">
    <property type="component" value="Chromosome"/>
</dbReference>
<feature type="transmembrane region" description="Helical" evidence="1">
    <location>
        <begin position="6"/>
        <end position="23"/>
    </location>
</feature>
<keyword evidence="1" id="KW-0472">Membrane</keyword>
<reference evidence="3" key="1">
    <citation type="journal article" date="2018" name="MSphere">
        <title>Fusobacterium Genomics Using MinION and Illumina Sequencing Enables Genome Completion and Correction.</title>
        <authorList>
            <person name="Todd S.M."/>
            <person name="Settlage R.E."/>
            <person name="Lahmers K.K."/>
            <person name="Slade D.J."/>
        </authorList>
    </citation>
    <scope>NUCLEOTIDE SEQUENCE [LARGE SCALE GENOMIC DNA]</scope>
    <source>
        <strain evidence="3">ATCC 27725</strain>
    </source>
</reference>
<name>A0ABN5JKY0_FUSVA</name>
<evidence type="ECO:0000313" key="2">
    <source>
        <dbReference type="EMBL" id="AVQ31322.1"/>
    </source>
</evidence>
<proteinExistence type="predicted"/>
<protein>
    <submittedName>
        <fullName evidence="2">Uncharacterized protein</fullName>
    </submittedName>
</protein>
<dbReference type="EMBL" id="CP028103">
    <property type="protein sequence ID" value="AVQ31322.1"/>
    <property type="molecule type" value="Genomic_DNA"/>
</dbReference>
<evidence type="ECO:0000256" key="1">
    <source>
        <dbReference type="SAM" id="Phobius"/>
    </source>
</evidence>
<dbReference type="GeneID" id="77468102"/>
<keyword evidence="1" id="KW-1133">Transmembrane helix</keyword>
<gene>
    <name evidence="2" type="ORF">C4N18_08860</name>
</gene>
<organism evidence="2 3">
    <name type="scientific">Fusobacterium varium ATCC 27725</name>
    <dbReference type="NCBI Taxonomy" id="469618"/>
    <lineage>
        <taxon>Bacteria</taxon>
        <taxon>Fusobacteriati</taxon>
        <taxon>Fusobacteriota</taxon>
        <taxon>Fusobacteriia</taxon>
        <taxon>Fusobacteriales</taxon>
        <taxon>Fusobacteriaceae</taxon>
        <taxon>Fusobacterium</taxon>
    </lineage>
</organism>
<dbReference type="RefSeq" id="WP_005947270.1">
    <property type="nucleotide sequence ID" value="NZ_CP028103.1"/>
</dbReference>